<sequence>MDKRFLVLLALSVLLTVKAVSAQAPFSPTPVPIPGVNLVLLVNYAIYVAWVVIGIGLARAVYAIIINGTSDRETVQRLEAFIVAFVVLVAAWFVINSIV</sequence>
<accession>A0A2R6A760</accession>
<proteinExistence type="predicted"/>
<feature type="transmembrane region" description="Helical" evidence="1">
    <location>
        <begin position="46"/>
        <end position="66"/>
    </location>
</feature>
<reference evidence="2 3" key="1">
    <citation type="submission" date="2017-04" db="EMBL/GenBank/DDBJ databases">
        <title>Novel microbial lineages endemic to geothermal iron-oxide mats fill important gaps in the evolutionary history of Archaea.</title>
        <authorList>
            <person name="Jay Z.J."/>
            <person name="Beam J.P."/>
            <person name="Dlakic M."/>
            <person name="Rusch D.B."/>
            <person name="Kozubal M.A."/>
            <person name="Inskeep W.P."/>
        </authorList>
    </citation>
    <scope>NUCLEOTIDE SEQUENCE [LARGE SCALE GENOMIC DNA]</scope>
    <source>
        <strain evidence="2">BE_D</strain>
    </source>
</reference>
<protein>
    <submittedName>
        <fullName evidence="2">Uncharacterized protein</fullName>
    </submittedName>
</protein>
<name>A0A2R6A760_9ARCH</name>
<evidence type="ECO:0000256" key="1">
    <source>
        <dbReference type="SAM" id="Phobius"/>
    </source>
</evidence>
<dbReference type="Proteomes" id="UP000240569">
    <property type="component" value="Unassembled WGS sequence"/>
</dbReference>
<dbReference type="AlphaFoldDB" id="A0A2R6A760"/>
<evidence type="ECO:0000313" key="2">
    <source>
        <dbReference type="EMBL" id="PSN82177.1"/>
    </source>
</evidence>
<evidence type="ECO:0000313" key="3">
    <source>
        <dbReference type="Proteomes" id="UP000240569"/>
    </source>
</evidence>
<gene>
    <name evidence="2" type="ORF">B9Q02_12035</name>
</gene>
<keyword evidence="1" id="KW-1133">Transmembrane helix</keyword>
<dbReference type="EMBL" id="NEXD01000174">
    <property type="protein sequence ID" value="PSN82177.1"/>
    <property type="molecule type" value="Genomic_DNA"/>
</dbReference>
<organism evidence="2 3">
    <name type="scientific">Candidatus Marsarchaeota G1 archaeon BE_D</name>
    <dbReference type="NCBI Taxonomy" id="1978156"/>
    <lineage>
        <taxon>Archaea</taxon>
        <taxon>Candidatus Marsarchaeota</taxon>
        <taxon>Candidatus Marsarchaeota group 1</taxon>
    </lineage>
</organism>
<feature type="transmembrane region" description="Helical" evidence="1">
    <location>
        <begin position="78"/>
        <end position="95"/>
    </location>
</feature>
<keyword evidence="1" id="KW-0472">Membrane</keyword>
<keyword evidence="1" id="KW-0812">Transmembrane</keyword>
<comment type="caution">
    <text evidence="2">The sequence shown here is derived from an EMBL/GenBank/DDBJ whole genome shotgun (WGS) entry which is preliminary data.</text>
</comment>